<dbReference type="GO" id="GO:0004377">
    <property type="term" value="F:GDP-Man:Man(3)GlcNAc(2)-PP-Dol alpha-1,2-mannosyltransferase activity"/>
    <property type="evidence" value="ECO:0007669"/>
    <property type="project" value="InterPro"/>
</dbReference>
<dbReference type="Proteomes" id="UP000230324">
    <property type="component" value="Unassembled WGS sequence"/>
</dbReference>
<reference evidence="3" key="1">
    <citation type="submission" date="2017-09" db="EMBL/GenBank/DDBJ databases">
        <title>Depth-based differentiation of microbial function through sediment-hosted aquifers and enrichment of novel symbionts in the deep terrestrial subsurface.</title>
        <authorList>
            <person name="Probst A.J."/>
            <person name="Ladd B."/>
            <person name="Jarett J.K."/>
            <person name="Geller-Mcgrath D.E."/>
            <person name="Sieber C.M.K."/>
            <person name="Emerson J.B."/>
            <person name="Anantharaman K."/>
            <person name="Thomas B.C."/>
            <person name="Malmstrom R."/>
            <person name="Stieglmeier M."/>
            <person name="Klingl A."/>
            <person name="Woyke T."/>
            <person name="Ryan C.M."/>
            <person name="Banfield J.F."/>
        </authorList>
    </citation>
    <scope>NUCLEOTIDE SEQUENCE [LARGE SCALE GENOMIC DNA]</scope>
</reference>
<dbReference type="EMBL" id="PEUV01000002">
    <property type="protein sequence ID" value="PIV12895.1"/>
    <property type="molecule type" value="Genomic_DNA"/>
</dbReference>
<dbReference type="GO" id="GO:0006487">
    <property type="term" value="P:protein N-linked glycosylation"/>
    <property type="evidence" value="ECO:0007669"/>
    <property type="project" value="TreeGrafter"/>
</dbReference>
<evidence type="ECO:0000313" key="3">
    <source>
        <dbReference type="Proteomes" id="UP000230324"/>
    </source>
</evidence>
<dbReference type="AlphaFoldDB" id="A0A2M7BYY1"/>
<dbReference type="InterPro" id="IPR038013">
    <property type="entry name" value="ALG11"/>
</dbReference>
<organism evidence="2 3">
    <name type="scientific">Candidatus Nealsonbacteria bacterium CG03_land_8_20_14_0_80_36_12</name>
    <dbReference type="NCBI Taxonomy" id="1974701"/>
    <lineage>
        <taxon>Bacteria</taxon>
        <taxon>Candidatus Nealsoniibacteriota</taxon>
    </lineage>
</organism>
<dbReference type="InterPro" id="IPR001296">
    <property type="entry name" value="Glyco_trans_1"/>
</dbReference>
<dbReference type="PANTHER" id="PTHR45919">
    <property type="entry name" value="GDP-MAN:MAN(3)GLCNAC(2)-PP-DOL ALPHA-1,2-MANNOSYLTRANSFERASE"/>
    <property type="match status" value="1"/>
</dbReference>
<dbReference type="GO" id="GO:0016020">
    <property type="term" value="C:membrane"/>
    <property type="evidence" value="ECO:0007669"/>
    <property type="project" value="TreeGrafter"/>
</dbReference>
<name>A0A2M7BYY1_9BACT</name>
<sequence>VEHFGMTTVEAMSAGCVPIVINKGGQKEIIQNNKDGFLWETSGDLIDLTEKVINDDKLMSSISEEAVKKSRNFSKKKFYEKIYNFIG</sequence>
<keyword evidence="2" id="KW-0808">Transferase</keyword>
<protein>
    <submittedName>
        <fullName evidence="2">Glycosyl transferase family 1</fullName>
    </submittedName>
</protein>
<comment type="caution">
    <text evidence="2">The sequence shown here is derived from an EMBL/GenBank/DDBJ whole genome shotgun (WGS) entry which is preliminary data.</text>
</comment>
<evidence type="ECO:0000313" key="2">
    <source>
        <dbReference type="EMBL" id="PIV12895.1"/>
    </source>
</evidence>
<dbReference type="PANTHER" id="PTHR45919:SF1">
    <property type="entry name" value="GDP-MAN:MAN(3)GLCNAC(2)-PP-DOL ALPHA-1,2-MANNOSYLTRANSFERASE"/>
    <property type="match status" value="1"/>
</dbReference>
<accession>A0A2M7BYY1</accession>
<gene>
    <name evidence="2" type="ORF">COS47_00090</name>
</gene>
<feature type="non-terminal residue" evidence="2">
    <location>
        <position position="1"/>
    </location>
</feature>
<dbReference type="SUPFAM" id="SSF53756">
    <property type="entry name" value="UDP-Glycosyltransferase/glycogen phosphorylase"/>
    <property type="match status" value="1"/>
</dbReference>
<evidence type="ECO:0000259" key="1">
    <source>
        <dbReference type="Pfam" id="PF00534"/>
    </source>
</evidence>
<dbReference type="Pfam" id="PF00534">
    <property type="entry name" value="Glycos_transf_1"/>
    <property type="match status" value="1"/>
</dbReference>
<dbReference type="Gene3D" id="3.40.50.2000">
    <property type="entry name" value="Glycogen Phosphorylase B"/>
    <property type="match status" value="1"/>
</dbReference>
<proteinExistence type="predicted"/>
<feature type="domain" description="Glycosyl transferase family 1" evidence="1">
    <location>
        <begin position="2"/>
        <end position="68"/>
    </location>
</feature>